<dbReference type="RefSeq" id="WP_227476079.1">
    <property type="nucleotide sequence ID" value="NZ_JAFMPT010000003.1"/>
</dbReference>
<sequence length="480" mass="56500">MKSLLIYLLIFISFIGCKNNPLSKSNDDAYFGGEIINPKENKVILFNRELGISDTLMLDDNRRFIYKLSDLKTGVYSFRHGGEFQLVILEPGDSIMLRLNTYDFDESLVFTGNGARKNNYLIKTFLSNEKESRRLVKHSKKEPEFFETFINKRHEKELQHFSRFLEKKPISEYAKSIIEGNINYHNYADKEIYPFIYFGANKMVHVKDLPKSFYSFRNDVDYDAAHLRNFLSYNRFLSSHFDNIALIPYYHNKNYHSAFNRHEIYYNKAKLNLIDSLVSNKFIKNNLLRNKTREFINNSNSEEDINDIMAYYLSRTTNENHIKSMNSLVASMDNLKPGKGLPDLSIINVNNEEYAIADVVNKPTLIYFWSSNAKRHYRNSHYRVNKLKDKFPQIAFMSININDNSASYWKETLNQYKFDLDNEYRFKSPTEARETLAVDYLYKVIIVDRNANIIHPNVNIFSDDFEITLKDVIQKKGSIK</sequence>
<dbReference type="PROSITE" id="PS51257">
    <property type="entry name" value="PROKAR_LIPOPROTEIN"/>
    <property type="match status" value="1"/>
</dbReference>
<evidence type="ECO:0000313" key="3">
    <source>
        <dbReference type="Proteomes" id="UP000778797"/>
    </source>
</evidence>
<gene>
    <name evidence="2" type="ORF">J1C55_03420</name>
</gene>
<comment type="caution">
    <text evidence="2">The sequence shown here is derived from an EMBL/GenBank/DDBJ whole genome shotgun (WGS) entry which is preliminary data.</text>
</comment>
<reference evidence="3" key="2">
    <citation type="submission" date="2023-07" db="EMBL/GenBank/DDBJ databases">
        <title>Genome of Winogradskyella sp. E313.</title>
        <authorList>
            <person name="Zhou Y."/>
        </authorList>
    </citation>
    <scope>NUCLEOTIDE SEQUENCE [LARGE SCALE GENOMIC DNA]</scope>
    <source>
        <strain evidence="3">E313</strain>
    </source>
</reference>
<dbReference type="InterPro" id="IPR013766">
    <property type="entry name" value="Thioredoxin_domain"/>
</dbReference>
<dbReference type="PROSITE" id="PS51352">
    <property type="entry name" value="THIOREDOXIN_2"/>
    <property type="match status" value="1"/>
</dbReference>
<dbReference type="SUPFAM" id="SSF52833">
    <property type="entry name" value="Thioredoxin-like"/>
    <property type="match status" value="1"/>
</dbReference>
<protein>
    <recommendedName>
        <fullName evidence="1">Thioredoxin domain-containing protein</fullName>
    </recommendedName>
</protein>
<name>A0ABS8EKA5_9FLAO</name>
<evidence type="ECO:0000259" key="1">
    <source>
        <dbReference type="PROSITE" id="PS51352"/>
    </source>
</evidence>
<dbReference type="Proteomes" id="UP000778797">
    <property type="component" value="Unassembled WGS sequence"/>
</dbReference>
<reference evidence="3" key="1">
    <citation type="submission" date="2021-03" db="EMBL/GenBank/DDBJ databases">
        <title>Genome of Cognatishimia sp. F0-27.</title>
        <authorList>
            <person name="Ping X."/>
        </authorList>
    </citation>
    <scope>NUCLEOTIDE SEQUENCE [LARGE SCALE GENOMIC DNA]</scope>
    <source>
        <strain evidence="3">E313</strain>
    </source>
</reference>
<organism evidence="2 3">
    <name type="scientific">Winogradskyella immobilis</name>
    <dbReference type="NCBI Taxonomy" id="2816852"/>
    <lineage>
        <taxon>Bacteria</taxon>
        <taxon>Pseudomonadati</taxon>
        <taxon>Bacteroidota</taxon>
        <taxon>Flavobacteriia</taxon>
        <taxon>Flavobacteriales</taxon>
        <taxon>Flavobacteriaceae</taxon>
        <taxon>Winogradskyella</taxon>
    </lineage>
</organism>
<dbReference type="Gene3D" id="3.40.30.10">
    <property type="entry name" value="Glutaredoxin"/>
    <property type="match status" value="1"/>
</dbReference>
<proteinExistence type="predicted"/>
<dbReference type="EMBL" id="JAFMPT010000003">
    <property type="protein sequence ID" value="MCC1483629.1"/>
    <property type="molecule type" value="Genomic_DNA"/>
</dbReference>
<feature type="domain" description="Thioredoxin" evidence="1">
    <location>
        <begin position="335"/>
        <end position="474"/>
    </location>
</feature>
<evidence type="ECO:0000313" key="2">
    <source>
        <dbReference type="EMBL" id="MCC1483629.1"/>
    </source>
</evidence>
<dbReference type="InterPro" id="IPR036249">
    <property type="entry name" value="Thioredoxin-like_sf"/>
</dbReference>
<accession>A0ABS8EKA5</accession>
<keyword evidence="3" id="KW-1185">Reference proteome</keyword>